<keyword evidence="7" id="KW-0645">Protease</keyword>
<dbReference type="Gene3D" id="2.60.40.10">
    <property type="entry name" value="Immunoglobulins"/>
    <property type="match status" value="12"/>
</dbReference>
<organism evidence="7 8">
    <name type="scientific">Candidatus Avichristensenella intestinipullorum</name>
    <dbReference type="NCBI Taxonomy" id="2840693"/>
    <lineage>
        <taxon>Bacteria</taxon>
        <taxon>Bacillati</taxon>
        <taxon>Bacillota</taxon>
        <taxon>Clostridia</taxon>
        <taxon>Candidatus Avichristensenella</taxon>
    </lineage>
</organism>
<feature type="domain" description="SD-repeat containing protein B" evidence="5">
    <location>
        <begin position="993"/>
        <end position="1078"/>
    </location>
</feature>
<comment type="subcellular location">
    <subcellularLocation>
        <location evidence="1">Secreted</location>
    </subcellularLocation>
</comment>
<keyword evidence="2" id="KW-0964">Secreted</keyword>
<feature type="signal peptide" evidence="4">
    <location>
        <begin position="1"/>
        <end position="22"/>
    </location>
</feature>
<evidence type="ECO:0000259" key="5">
    <source>
        <dbReference type="Pfam" id="PF17210"/>
    </source>
</evidence>
<dbReference type="SUPFAM" id="SSF117074">
    <property type="entry name" value="Hypothetical protein PA1324"/>
    <property type="match status" value="8"/>
</dbReference>
<evidence type="ECO:0000313" key="7">
    <source>
        <dbReference type="EMBL" id="HIQ62358.1"/>
    </source>
</evidence>
<dbReference type="InterPro" id="IPR013783">
    <property type="entry name" value="Ig-like_fold"/>
</dbReference>
<evidence type="ECO:0000313" key="8">
    <source>
        <dbReference type="Proteomes" id="UP000886819"/>
    </source>
</evidence>
<dbReference type="Pfam" id="PF17802">
    <property type="entry name" value="SpaA"/>
    <property type="match status" value="2"/>
</dbReference>
<evidence type="ECO:0000259" key="6">
    <source>
        <dbReference type="Pfam" id="PF17802"/>
    </source>
</evidence>
<dbReference type="SUPFAM" id="SSF49452">
    <property type="entry name" value="Starch-binding domain-like"/>
    <property type="match status" value="2"/>
</dbReference>
<dbReference type="GO" id="GO:0005576">
    <property type="term" value="C:extracellular region"/>
    <property type="evidence" value="ECO:0007669"/>
    <property type="project" value="UniProtKB-SubCell"/>
</dbReference>
<accession>A0A9D1CIH6</accession>
<feature type="domain" description="SD-repeat containing protein B" evidence="5">
    <location>
        <begin position="879"/>
        <end position="959"/>
    </location>
</feature>
<dbReference type="EMBL" id="DVFI01000028">
    <property type="protein sequence ID" value="HIQ62358.1"/>
    <property type="molecule type" value="Genomic_DNA"/>
</dbReference>
<dbReference type="InterPro" id="IPR033764">
    <property type="entry name" value="Sdr_B"/>
</dbReference>
<dbReference type="GO" id="GO:0004180">
    <property type="term" value="F:carboxypeptidase activity"/>
    <property type="evidence" value="ECO:0007669"/>
    <property type="project" value="UniProtKB-KW"/>
</dbReference>
<feature type="chain" id="PRO_5039637139" evidence="4">
    <location>
        <begin position="23"/>
        <end position="1868"/>
    </location>
</feature>
<dbReference type="InterPro" id="IPR051417">
    <property type="entry name" value="SDr/BOS_complex"/>
</dbReference>
<protein>
    <submittedName>
        <fullName evidence="7">Carboxypeptidase regulatory-like domain-containing protein</fullName>
    </submittedName>
</protein>
<sequence>MRLRWLSILVACLACALGAARAEIIPYGDVLYVYPGETAAEPNLTLRLRGERMNPDTLAMESDEALAGAVFGVYAKNAAGEYVPWPDAANPAEPLTLVTGEQPVSASLPLGVDVYLLQLSAPDGYAPLEGYLPLSLPEDLVLTNRAEGMQGLRVELTGDSDAGPVPLAGVTFVLENAAGERQSLVTGEDGTVSVPGLAPGTYRLYQQEAPAGYSVDEAEIEVTVREGEATYVTVRNSLPGRLQLQALGIAPDGDKTPRLVTIDRAYAVYDGDGVQVGEIRPGQTLSLPASQAGVAYTLRALEGEADGFAPDDKAHTVLLFSGRVSRCQTLAESCAGYFSMAHQSAQDAGAVAGGAFALIDAQGETVLTFEADGDGTYAAPEPLPAGRYTLRMTRAAEGYQYAADEVTVDVPLYLETGKTAEAVFVSEPAPASLLSPTVQAEVQQLPSLFAQDARIQTVLSLGETPLQVENLTFLYAVPEETGAPGAQTQATDGEVSLRLSRRFALPGVEEIASLALEGTVSYSFAYPVDDAGTLRTVEVCDPFRVEVAAFAPSEEPEPARWGRVTDEDGQPVAGAGVQMVDEAGKTLAAVETDVFGAYAFADAPEGATVAFSVPEALAGEALGFAVEGDDARMLPLQTVSGRVETHGALEGFPVRLTLGDRTAEPDAQGRFAFTGVLLEGLDVQAEGEEGVLARVEQAEGETVVHLYPEGSLRGTASDPDGRPVAGVRVTLEGVGQAYTDETGAYAFSGLFPGDYALRFAAPQGFVLNGEAERTVRLEAGESAAQDVSAMRPAAVEGVLTDGGQPYAQGSVTLWPLGETVETDADGRFVFEGLPAGEYRLTVALPEDAVMLTERTDVSLTRSGQRESLTLETVRLARLAGMVWLDENDDGYLAGAESGLAGVRVAALEADTGETAAETVTDADGAFAFDALLPGDYRLDVTLPEDMLFARFAPGVERLIVGEDAHRAQSGTISLASGEAVEGLLCGAVPAGSVSGRVWDDGDADGQVGDGEDGLAGARVALLREGETVAKITTGEDGQYAFSGLRLGEYTVRVTLPAGYLFTRPLADAEAEAGYEISLSRNRTEATVYAGAVESASAEAFVWLDTDADGRAGGADSPMAGVQVALYDEDGGLAYGAQTDEEGIARFTNVRPGDYRLRIDLPGGDYGFTAGTESTGAGWGQTGAFSLLPGETWEAQAGLTALGTIEGRVFLDADYDGLRAPEDEGGLSGVRVTLLDEAGRTVAAQTTGVPGGYQFDGLTAGSYAVRFDLPEGYAFTRARSDAPSFNSDVPETDGAQAQTAVMYLPMGRRLLADAGAYETALLSGSVWHDEDNSGVFSFYADGIAALEVTLLRGGEAVAQTRTDEKGAYAFAGLAPGEYAVAVSLPDGMAFAREGGDSAISGRQTQTETVSLTMGERRTGLRIGAVYTAALEGYVRSESGGEGISDVLVTVLCEGETLDAALTGPDGRYRFDELPPGQVELVFAAQNGWIMAADSPQTREVTLAQGAFVQDEGARMVRAASLTGACWLDANADGLWAAEEEGLAGVTVALLYEGEPAGSAVTDAHGGFRFDALLPGAYTLTLTPPDGAQLYGQTEWTLPALAEGEARGGVSYAAYRPGAVCGAVWEDEDGDGLRGGEEPALAGVEVTLLDADGGEAGRASTDEDGAYAFENLTPGTYSLRFALPSDCVFTEPSEGGSVVPLSEGNTAETAPFALAMGETRDDRHAGVLRAARVGDLVWLDENGNGLMDTSEPGIADVEVALWRLDEAGGSVFVAATHTDENGRYRFFSVRPGRYRVCFTPPGDYLPTRSVSGMEEINSKLPWVAGETLYTRPFTLASGEFALQVDAGLVTREAAEAEGWTIEEDGSICAP</sequence>
<feature type="domain" description="SD-repeat containing protein B" evidence="5">
    <location>
        <begin position="1100"/>
        <end position="1170"/>
    </location>
</feature>
<evidence type="ECO:0000256" key="3">
    <source>
        <dbReference type="ARBA" id="ARBA00022729"/>
    </source>
</evidence>
<name>A0A9D1CIH6_9FIRM</name>
<dbReference type="Pfam" id="PF17210">
    <property type="entry name" value="SdrD_B"/>
    <property type="match status" value="8"/>
</dbReference>
<feature type="domain" description="SD-repeat containing protein B" evidence="5">
    <location>
        <begin position="1730"/>
        <end position="1846"/>
    </location>
</feature>
<dbReference type="Pfam" id="PF13620">
    <property type="entry name" value="CarboxypepD_reg"/>
    <property type="match status" value="1"/>
</dbReference>
<gene>
    <name evidence="7" type="ORF">IAA66_02065</name>
</gene>
<evidence type="ECO:0000256" key="2">
    <source>
        <dbReference type="ARBA" id="ARBA00022525"/>
    </source>
</evidence>
<dbReference type="SUPFAM" id="SSF49478">
    <property type="entry name" value="Cna protein B-type domain"/>
    <property type="match status" value="2"/>
</dbReference>
<keyword evidence="7" id="KW-0378">Hydrolase</keyword>
<dbReference type="InterPro" id="IPR013784">
    <property type="entry name" value="Carb-bd-like_fold"/>
</dbReference>
<dbReference type="GO" id="GO:0030246">
    <property type="term" value="F:carbohydrate binding"/>
    <property type="evidence" value="ECO:0007669"/>
    <property type="project" value="InterPro"/>
</dbReference>
<feature type="domain" description="SpaA-like prealbumin fold" evidence="6">
    <location>
        <begin position="347"/>
        <end position="410"/>
    </location>
</feature>
<keyword evidence="3 4" id="KW-0732">Signal</keyword>
<feature type="domain" description="SD-repeat containing protein B" evidence="5">
    <location>
        <begin position="1324"/>
        <end position="1417"/>
    </location>
</feature>
<feature type="domain" description="SD-repeat containing protein B" evidence="5">
    <location>
        <begin position="1206"/>
        <end position="1299"/>
    </location>
</feature>
<evidence type="ECO:0000256" key="1">
    <source>
        <dbReference type="ARBA" id="ARBA00004613"/>
    </source>
</evidence>
<dbReference type="InterPro" id="IPR041033">
    <property type="entry name" value="SpaA_PFL_dom_1"/>
</dbReference>
<dbReference type="PANTHER" id="PTHR23303">
    <property type="entry name" value="CARBOXYPEPTIDASE REGULATORY REGION-CONTAINING"/>
    <property type="match status" value="1"/>
</dbReference>
<proteinExistence type="predicted"/>
<comment type="caution">
    <text evidence="7">The sequence shown here is derived from an EMBL/GenBank/DDBJ whole genome shotgun (WGS) entry which is preliminary data.</text>
</comment>
<dbReference type="InterPro" id="IPR008969">
    <property type="entry name" value="CarboxyPept-like_regulatory"/>
</dbReference>
<feature type="domain" description="SD-repeat containing protein B" evidence="5">
    <location>
        <begin position="1621"/>
        <end position="1724"/>
    </location>
</feature>
<feature type="domain" description="SpaA-like prealbumin fold" evidence="6">
    <location>
        <begin position="163"/>
        <end position="236"/>
    </location>
</feature>
<dbReference type="SUPFAM" id="SSF49464">
    <property type="entry name" value="Carboxypeptidase regulatory domain-like"/>
    <property type="match status" value="1"/>
</dbReference>
<keyword evidence="7" id="KW-0121">Carboxypeptidase</keyword>
<dbReference type="Gene3D" id="2.60.40.1120">
    <property type="entry name" value="Carboxypeptidase-like, regulatory domain"/>
    <property type="match status" value="1"/>
</dbReference>
<reference evidence="7" key="2">
    <citation type="journal article" date="2021" name="PeerJ">
        <title>Extensive microbial diversity within the chicken gut microbiome revealed by metagenomics and culture.</title>
        <authorList>
            <person name="Gilroy R."/>
            <person name="Ravi A."/>
            <person name="Getino M."/>
            <person name="Pursley I."/>
            <person name="Horton D.L."/>
            <person name="Alikhan N.F."/>
            <person name="Baker D."/>
            <person name="Gharbi K."/>
            <person name="Hall N."/>
            <person name="Watson M."/>
            <person name="Adriaenssens E.M."/>
            <person name="Foster-Nyarko E."/>
            <person name="Jarju S."/>
            <person name="Secka A."/>
            <person name="Antonio M."/>
            <person name="Oren A."/>
            <person name="Chaudhuri R.R."/>
            <person name="La Ragione R."/>
            <person name="Hildebrand F."/>
            <person name="Pallen M.J."/>
        </authorList>
    </citation>
    <scope>NUCLEOTIDE SEQUENCE</scope>
    <source>
        <strain evidence="7">ChiHile30-977</strain>
    </source>
</reference>
<evidence type="ECO:0000256" key="4">
    <source>
        <dbReference type="SAM" id="SignalP"/>
    </source>
</evidence>
<feature type="domain" description="SD-repeat containing protein B" evidence="5">
    <location>
        <begin position="1522"/>
        <end position="1587"/>
    </location>
</feature>
<reference evidence="7" key="1">
    <citation type="submission" date="2020-10" db="EMBL/GenBank/DDBJ databases">
        <authorList>
            <person name="Gilroy R."/>
        </authorList>
    </citation>
    <scope>NUCLEOTIDE SEQUENCE</scope>
    <source>
        <strain evidence="7">ChiHile30-977</strain>
    </source>
</reference>
<dbReference type="Proteomes" id="UP000886819">
    <property type="component" value="Unassembled WGS sequence"/>
</dbReference>